<reference evidence="1 2" key="1">
    <citation type="submission" date="2018-10" db="EMBL/GenBank/DDBJ databases">
        <title>Draft genome sequence for the type isolate of Erwinia psidii, agent causal of bacterial blight in guava (Psidium guajava) and wilt and die-back of Eucalyptus spp.</title>
        <authorList>
            <person name="Hermenegildo P.S."/>
            <person name="Santos S.A."/>
            <person name="Guimaraes L.M.S."/>
            <person name="Vidigal P.M.P."/>
            <person name="Pereira I.C."/>
            <person name="Badel J.L."/>
            <person name="Alfenas-Zerbini P."/>
            <person name="Ferreira M.A.S.V."/>
            <person name="Alfenas A.C."/>
        </authorList>
    </citation>
    <scope>NUCLEOTIDE SEQUENCE [LARGE SCALE GENOMIC DNA]</scope>
    <source>
        <strain evidence="1 2">IBSBF 435</strain>
    </source>
</reference>
<evidence type="ECO:0000313" key="1">
    <source>
        <dbReference type="EMBL" id="RQM36331.1"/>
    </source>
</evidence>
<sequence length="101" mass="12141">MILEIKTTRQFNAVAERLFNENIGKLRKDMPTFYISLMKDKKEMGKFIEVIIFLTKEFFYKGHDERSGYCLFRKVNETKARAFLRSLAFAHRFVYKNIFVL</sequence>
<dbReference type="EMBL" id="RHHM01000028">
    <property type="protein sequence ID" value="RQM36331.1"/>
    <property type="molecule type" value="Genomic_DNA"/>
</dbReference>
<proteinExistence type="predicted"/>
<keyword evidence="2" id="KW-1185">Reference proteome</keyword>
<protein>
    <submittedName>
        <fullName evidence="1">Uncharacterized protein</fullName>
    </submittedName>
</protein>
<evidence type="ECO:0000313" key="2">
    <source>
        <dbReference type="Proteomes" id="UP000279457"/>
    </source>
</evidence>
<organism evidence="1 2">
    <name type="scientific">Erwinia psidii</name>
    <dbReference type="NCBI Taxonomy" id="69224"/>
    <lineage>
        <taxon>Bacteria</taxon>
        <taxon>Pseudomonadati</taxon>
        <taxon>Pseudomonadota</taxon>
        <taxon>Gammaproteobacteria</taxon>
        <taxon>Enterobacterales</taxon>
        <taxon>Erwiniaceae</taxon>
        <taxon>Erwinia</taxon>
    </lineage>
</organism>
<dbReference type="RefSeq" id="WP_124234925.1">
    <property type="nucleotide sequence ID" value="NZ_RHHM01000028.1"/>
</dbReference>
<comment type="caution">
    <text evidence="1">The sequence shown here is derived from an EMBL/GenBank/DDBJ whole genome shotgun (WGS) entry which is preliminary data.</text>
</comment>
<accession>A0A3N6SCP0</accession>
<dbReference type="AlphaFoldDB" id="A0A3N6SCP0"/>
<dbReference type="Proteomes" id="UP000279457">
    <property type="component" value="Unassembled WGS sequence"/>
</dbReference>
<dbReference type="OrthoDB" id="6626405at2"/>
<gene>
    <name evidence="1" type="ORF">EB241_21110</name>
</gene>
<name>A0A3N6SCP0_9GAMM</name>